<keyword evidence="1 8" id="KW-0813">Transport</keyword>
<comment type="caution">
    <text evidence="10">The sequence shown here is derived from an EMBL/GenBank/DDBJ whole genome shotgun (WGS) entry which is preliminary data.</text>
</comment>
<dbReference type="InterPro" id="IPR003439">
    <property type="entry name" value="ABC_transporter-like_ATP-bd"/>
</dbReference>
<dbReference type="Proteomes" id="UP001589758">
    <property type="component" value="Unassembled WGS sequence"/>
</dbReference>
<evidence type="ECO:0000256" key="1">
    <source>
        <dbReference type="ARBA" id="ARBA00022448"/>
    </source>
</evidence>
<dbReference type="SUPFAM" id="SSF52540">
    <property type="entry name" value="P-loop containing nucleoside triphosphate hydrolases"/>
    <property type="match status" value="1"/>
</dbReference>
<evidence type="ECO:0000256" key="8">
    <source>
        <dbReference type="RuleBase" id="RU367068"/>
    </source>
</evidence>
<dbReference type="Gene3D" id="3.40.50.300">
    <property type="entry name" value="P-loop containing nucleotide triphosphate hydrolases"/>
    <property type="match status" value="1"/>
</dbReference>
<dbReference type="PANTHER" id="PTHR24220">
    <property type="entry name" value="IMPORT ATP-BINDING PROTEIN"/>
    <property type="match status" value="1"/>
</dbReference>
<evidence type="ECO:0000313" key="11">
    <source>
        <dbReference type="Proteomes" id="UP001589758"/>
    </source>
</evidence>
<evidence type="ECO:0000256" key="3">
    <source>
        <dbReference type="ARBA" id="ARBA00022519"/>
    </source>
</evidence>
<feature type="domain" description="ABC transporter" evidence="9">
    <location>
        <begin position="10"/>
        <end position="243"/>
    </location>
</feature>
<comment type="subunit">
    <text evidence="8">The complex is composed of two ATP-binding proteins (LolD) and two transmembrane proteins (LolC and LolE).</text>
</comment>
<dbReference type="PANTHER" id="PTHR24220:SF689">
    <property type="entry name" value="LIPOPROTEIN-RELEASING SYSTEM ATP-BINDING PROTEIN LOLD"/>
    <property type="match status" value="1"/>
</dbReference>
<dbReference type="InterPro" id="IPR003593">
    <property type="entry name" value="AAA+_ATPase"/>
</dbReference>
<evidence type="ECO:0000256" key="7">
    <source>
        <dbReference type="ARBA" id="ARBA00023136"/>
    </source>
</evidence>
<keyword evidence="2 8" id="KW-1003">Cell membrane</keyword>
<keyword evidence="4 8" id="KW-0547">Nucleotide-binding</keyword>
<comment type="function">
    <text evidence="8">Part of the ABC transporter complex LolCDE involved in the translocation of mature outer membrane-directed lipoproteins, from the inner membrane to the periplasmic chaperone, LolA. Responsible for the formation of the LolA-lipoprotein complex in an ATP-dependent manner.</text>
</comment>
<dbReference type="PROSITE" id="PS00211">
    <property type="entry name" value="ABC_TRANSPORTER_1"/>
    <property type="match status" value="1"/>
</dbReference>
<dbReference type="GO" id="GO:0005524">
    <property type="term" value="F:ATP binding"/>
    <property type="evidence" value="ECO:0007669"/>
    <property type="project" value="UniProtKB-KW"/>
</dbReference>
<dbReference type="InterPro" id="IPR017871">
    <property type="entry name" value="ABC_transporter-like_CS"/>
</dbReference>
<keyword evidence="10" id="KW-0449">Lipoprotein</keyword>
<gene>
    <name evidence="8 10" type="primary">lolD</name>
    <name evidence="10" type="ORF">ACFFIT_07295</name>
</gene>
<dbReference type="CDD" id="cd03255">
    <property type="entry name" value="ABC_MJ0796_LolCDE_FtsE"/>
    <property type="match status" value="1"/>
</dbReference>
<dbReference type="EMBL" id="JBHLXE010000084">
    <property type="protein sequence ID" value="MFC0179891.1"/>
    <property type="molecule type" value="Genomic_DNA"/>
</dbReference>
<dbReference type="InterPro" id="IPR011924">
    <property type="entry name" value="LolD_lipo_ATP-bd"/>
</dbReference>
<protein>
    <recommendedName>
        <fullName evidence="8">Lipoprotein-releasing system ATP-binding protein LolD</fullName>
        <ecNumber evidence="8">7.6.2.-</ecNumber>
    </recommendedName>
</protein>
<dbReference type="PROSITE" id="PS50893">
    <property type="entry name" value="ABC_TRANSPORTER_2"/>
    <property type="match status" value="1"/>
</dbReference>
<accession>A0ABV6CEA7</accession>
<keyword evidence="11" id="KW-1185">Reference proteome</keyword>
<keyword evidence="3 8" id="KW-0997">Cell inner membrane</keyword>
<keyword evidence="6 8" id="KW-1278">Translocase</keyword>
<evidence type="ECO:0000313" key="10">
    <source>
        <dbReference type="EMBL" id="MFC0179891.1"/>
    </source>
</evidence>
<dbReference type="InterPro" id="IPR015854">
    <property type="entry name" value="ABC_transpr_LolD-like"/>
</dbReference>
<sequence>MSSSKNSELFSCKKIVKTYHDGAHETKVLNEIDFSMPHCQMLAIVGSSGSGKSTLLHILGGLDTVTSGQILFDGEDISAFSNDKRANLRNKHIGFIYQFHHLLPDFSAIENIAMPLLISGVSPTIAQEKAKKLLDQVGLSHRIKHRPSELSGGERQRIAIARALINDPLVVLADEPTGNLDRTNADEILKLIKHINEERKTAFLIVTHDLELAEKMERQLEMRDGVLTKEASLLKKFSTKDPF</sequence>
<evidence type="ECO:0000256" key="2">
    <source>
        <dbReference type="ARBA" id="ARBA00022475"/>
    </source>
</evidence>
<reference evidence="10 11" key="1">
    <citation type="submission" date="2024-09" db="EMBL/GenBank/DDBJ databases">
        <authorList>
            <person name="Sun Q."/>
            <person name="Mori K."/>
        </authorList>
    </citation>
    <scope>NUCLEOTIDE SEQUENCE [LARGE SCALE GENOMIC DNA]</scope>
    <source>
        <strain evidence="10 11">CCM 8545</strain>
    </source>
</reference>
<dbReference type="Pfam" id="PF00005">
    <property type="entry name" value="ABC_tran"/>
    <property type="match status" value="1"/>
</dbReference>
<keyword evidence="7 8" id="KW-0472">Membrane</keyword>
<keyword evidence="5 8" id="KW-0067">ATP-binding</keyword>
<dbReference type="InterPro" id="IPR017911">
    <property type="entry name" value="MacB-like_ATP-bd"/>
</dbReference>
<dbReference type="InterPro" id="IPR027417">
    <property type="entry name" value="P-loop_NTPase"/>
</dbReference>
<dbReference type="RefSeq" id="WP_385877000.1">
    <property type="nucleotide sequence ID" value="NZ_JBHLXE010000084.1"/>
</dbReference>
<dbReference type="NCBIfam" id="TIGR02211">
    <property type="entry name" value="LolD_lipo_ex"/>
    <property type="match status" value="1"/>
</dbReference>
<evidence type="ECO:0000259" key="9">
    <source>
        <dbReference type="PROSITE" id="PS50893"/>
    </source>
</evidence>
<name>A0ABV6CEA7_9GAMM</name>
<dbReference type="EC" id="7.6.2.-" evidence="8"/>
<comment type="similarity">
    <text evidence="8">Belongs to the ABC transporter superfamily. Lipoprotein translocase (TC 3.A.1.125) family.</text>
</comment>
<evidence type="ECO:0000256" key="4">
    <source>
        <dbReference type="ARBA" id="ARBA00022741"/>
    </source>
</evidence>
<organism evidence="10 11">
    <name type="scientific">Thorsellia kenyensis</name>
    <dbReference type="NCBI Taxonomy" id="1549888"/>
    <lineage>
        <taxon>Bacteria</taxon>
        <taxon>Pseudomonadati</taxon>
        <taxon>Pseudomonadota</taxon>
        <taxon>Gammaproteobacteria</taxon>
        <taxon>Enterobacterales</taxon>
        <taxon>Thorselliaceae</taxon>
        <taxon>Thorsellia</taxon>
    </lineage>
</organism>
<proteinExistence type="inferred from homology"/>
<evidence type="ECO:0000256" key="6">
    <source>
        <dbReference type="ARBA" id="ARBA00022967"/>
    </source>
</evidence>
<evidence type="ECO:0000256" key="5">
    <source>
        <dbReference type="ARBA" id="ARBA00022840"/>
    </source>
</evidence>
<comment type="subcellular location">
    <subcellularLocation>
        <location evidence="8">Cell inner membrane</location>
        <topology evidence="8">Peripheral membrane protein</topology>
    </subcellularLocation>
</comment>
<dbReference type="SMART" id="SM00382">
    <property type="entry name" value="AAA"/>
    <property type="match status" value="1"/>
</dbReference>